<evidence type="ECO:0000259" key="15">
    <source>
        <dbReference type="SMART" id="SM01056"/>
    </source>
</evidence>
<keyword evidence="11" id="KW-0325">Glycoprotein</keyword>
<organism evidence="16 17">
    <name type="scientific">Huiozyma naganishii (strain ATCC MYA-139 / BCRC 22969 / CBS 8797 / KCTC 17520 / NBRC 10181 / NCYC 3082 / Yp74L-3)</name>
    <name type="common">Yeast</name>
    <name type="synonym">Kazachstania naganishii</name>
    <dbReference type="NCBI Taxonomy" id="1071383"/>
    <lineage>
        <taxon>Eukaryota</taxon>
        <taxon>Fungi</taxon>
        <taxon>Dikarya</taxon>
        <taxon>Ascomycota</taxon>
        <taxon>Saccharomycotina</taxon>
        <taxon>Saccharomycetes</taxon>
        <taxon>Saccharomycetales</taxon>
        <taxon>Saccharomycetaceae</taxon>
        <taxon>Huiozyma</taxon>
    </lineage>
</organism>
<dbReference type="KEGG" id="kng:KNAG_0H02380"/>
<feature type="signal peptide" evidence="14">
    <location>
        <begin position="1"/>
        <end position="19"/>
    </location>
</feature>
<name>J7RPK3_HUIN7</name>
<evidence type="ECO:0000256" key="12">
    <source>
        <dbReference type="ARBA" id="ARBA00023288"/>
    </source>
</evidence>
<dbReference type="Pfam" id="PF00624">
    <property type="entry name" value="Flocculin"/>
    <property type="match status" value="3"/>
</dbReference>
<feature type="chain" id="PRO_5003797221" description="Agglutinin-like protein N-terminal domain-containing protein" evidence="14">
    <location>
        <begin position="20"/>
        <end position="663"/>
    </location>
</feature>
<proteinExistence type="predicted"/>
<dbReference type="SUPFAM" id="SSF49401">
    <property type="entry name" value="Bacterial adhesins"/>
    <property type="match status" value="1"/>
</dbReference>
<feature type="compositionally biased region" description="Low complexity" evidence="13">
    <location>
        <begin position="507"/>
        <end position="525"/>
    </location>
</feature>
<dbReference type="GO" id="GO:0030445">
    <property type="term" value="C:yeast-form cell wall"/>
    <property type="evidence" value="ECO:0007669"/>
    <property type="project" value="TreeGrafter"/>
</dbReference>
<evidence type="ECO:0000256" key="9">
    <source>
        <dbReference type="ARBA" id="ARBA00023136"/>
    </source>
</evidence>
<keyword evidence="7" id="KW-0677">Repeat</keyword>
<dbReference type="RefSeq" id="XP_022465898.1">
    <property type="nucleotide sequence ID" value="XM_022609509.1"/>
</dbReference>
<evidence type="ECO:0000256" key="11">
    <source>
        <dbReference type="ARBA" id="ARBA00023180"/>
    </source>
</evidence>
<evidence type="ECO:0000256" key="13">
    <source>
        <dbReference type="SAM" id="MobiDB-lite"/>
    </source>
</evidence>
<dbReference type="GO" id="GO:0098552">
    <property type="term" value="C:side of membrane"/>
    <property type="evidence" value="ECO:0007669"/>
    <property type="project" value="UniProtKB-KW"/>
</dbReference>
<dbReference type="InterPro" id="IPR008966">
    <property type="entry name" value="Adhesion_dom_sf"/>
</dbReference>
<accession>J7RPK3</accession>
<dbReference type="GO" id="GO:0000752">
    <property type="term" value="P:agglutination involved in conjugation with cellular fusion"/>
    <property type="evidence" value="ECO:0007669"/>
    <property type="project" value="EnsemblFungi"/>
</dbReference>
<dbReference type="SMART" id="SM01056">
    <property type="entry name" value="Candida_ALS_N"/>
    <property type="match status" value="1"/>
</dbReference>
<evidence type="ECO:0000256" key="7">
    <source>
        <dbReference type="ARBA" id="ARBA00022737"/>
    </source>
</evidence>
<reference evidence="16 17" key="1">
    <citation type="journal article" date="2011" name="Proc. Natl. Acad. Sci. U.S.A.">
        <title>Evolutionary erosion of yeast sex chromosomes by mating-type switching accidents.</title>
        <authorList>
            <person name="Gordon J.L."/>
            <person name="Armisen D."/>
            <person name="Proux-Wera E."/>
            <person name="Oheigeartaigh S.S."/>
            <person name="Byrne K.P."/>
            <person name="Wolfe K.H."/>
        </authorList>
    </citation>
    <scope>NUCLEOTIDE SEQUENCE [LARGE SCALE GENOMIC DNA]</scope>
    <source>
        <strain evidence="17">ATCC MYA-139 / BCRC 22969 / CBS 8797 / CCRC 22969 / KCTC 17520 / NBRC 10181 / NCYC 3082</strain>
    </source>
</reference>
<evidence type="ECO:0000256" key="10">
    <source>
        <dbReference type="ARBA" id="ARBA00023157"/>
    </source>
</evidence>
<feature type="compositionally biased region" description="Low complexity" evidence="13">
    <location>
        <begin position="533"/>
        <end position="556"/>
    </location>
</feature>
<keyword evidence="17" id="KW-1185">Reference proteome</keyword>
<keyword evidence="3" id="KW-0134">Cell wall</keyword>
<dbReference type="PANTHER" id="PTHR33793">
    <property type="entry name" value="ALPHA-AGGLUTININ"/>
    <property type="match status" value="1"/>
</dbReference>
<dbReference type="OrthoDB" id="3981162at2759"/>
<keyword evidence="10" id="KW-1015">Disulfide bond</keyword>
<keyword evidence="6 14" id="KW-0732">Signal</keyword>
<dbReference type="Gene3D" id="2.60.40.1280">
    <property type="match status" value="1"/>
</dbReference>
<feature type="region of interest" description="Disordered" evidence="13">
    <location>
        <begin position="503"/>
        <end position="568"/>
    </location>
</feature>
<sequence length="663" mass="71275">MLSLLHLILEITLVSSVFAADISNIAFSNLQFKSTDIAIPSLGWITTFDFDISDASKIQQGDSFSISLPYVYRIKFENDAPNMDVSMKDGTTVFNCYASQQAAYKFSDSILTCFAIKDLTMYEAISGTISFPLNFNDGGSITQNYLDGANFFKSGSMQVSFSDELSAPITFDPVHFNGNSYTMGRTTTYGSAESYHLGMSCPNGYLVGGEETIFYDMKKEGYTLDCPSVQVGVSSNFNDFLLPKDISTTNPDYVCNSAKVRVQVGQLQAGEMVFIDALQALPEGPHTIYHSITAAYTCMDTNAGTTYTTDIDTVNLIYATQAADEGHASVPSRKPPTVTTTTTVPWTGSYTTTYSTETTETTNSGSTTPEIIIHVETPNPPVSLNTLTTTTTVPWTGSYTTTYSTETTETTNSGSTTPEIIIHVETPNPPVSLNTLTTTTTVPWTGSYTTTYSTETTETTNSGSTTPEIIIHVETPNPPVSVHTMITTTTTNSLISFNVSTCSSQQTSKPRPSSPSLSAKPSTSTIERSSTVSVSIQSKLSRSSSNISSRFSTETSTNPKPHTSSSRVVTISPSTFATSVSKFSEHKSLTTSNHTVSVVPPVPSVLSVSVASSSSPHFPTPLRLEVSSLSSMPPNIVFSGAANFDSCYSFSSLLMPLLSLLFL</sequence>
<keyword evidence="8" id="KW-0130">Cell adhesion</keyword>
<dbReference type="Pfam" id="PF11766">
    <property type="entry name" value="Candida_ALS_N"/>
    <property type="match status" value="1"/>
</dbReference>
<gene>
    <name evidence="16" type="primary">KNAG0H02380</name>
    <name evidence="16" type="ordered locus">KNAG_0H02380</name>
</gene>
<dbReference type="GO" id="GO:1903561">
    <property type="term" value="C:extracellular vesicle"/>
    <property type="evidence" value="ECO:0007669"/>
    <property type="project" value="TreeGrafter"/>
</dbReference>
<keyword evidence="9" id="KW-0472">Membrane</keyword>
<keyword evidence="5" id="KW-0336">GPI-anchor</keyword>
<dbReference type="OMA" id="IIIHVET"/>
<feature type="compositionally biased region" description="Polar residues" evidence="13">
    <location>
        <begin position="557"/>
        <end position="568"/>
    </location>
</feature>
<evidence type="ECO:0000313" key="16">
    <source>
        <dbReference type="EMBL" id="CCK71653.1"/>
    </source>
</evidence>
<evidence type="ECO:0000256" key="1">
    <source>
        <dbReference type="ARBA" id="ARBA00004191"/>
    </source>
</evidence>
<dbReference type="AlphaFoldDB" id="J7RPK3"/>
<dbReference type="GO" id="GO:0050839">
    <property type="term" value="F:cell adhesion molecule binding"/>
    <property type="evidence" value="ECO:0007669"/>
    <property type="project" value="EnsemblFungi"/>
</dbReference>
<reference evidence="17" key="2">
    <citation type="submission" date="2012-08" db="EMBL/GenBank/DDBJ databases">
        <title>Genome sequence of Kazachstania naganishii.</title>
        <authorList>
            <person name="Gordon J.L."/>
            <person name="Armisen D."/>
            <person name="Proux-Wera E."/>
            <person name="OhEigeartaigh S.S."/>
            <person name="Byrne K.P."/>
            <person name="Wolfe K.H."/>
        </authorList>
    </citation>
    <scope>NUCLEOTIDE SEQUENCE [LARGE SCALE GENOMIC DNA]</scope>
    <source>
        <strain evidence="17">ATCC MYA-139 / BCRC 22969 / CBS 8797 / CCRC 22969 / KCTC 17520 / NBRC 10181 / NCYC 3082</strain>
    </source>
</reference>
<evidence type="ECO:0000256" key="4">
    <source>
        <dbReference type="ARBA" id="ARBA00022525"/>
    </source>
</evidence>
<evidence type="ECO:0000256" key="6">
    <source>
        <dbReference type="ARBA" id="ARBA00022729"/>
    </source>
</evidence>
<dbReference type="Proteomes" id="UP000006310">
    <property type="component" value="Chromosome 8"/>
</dbReference>
<dbReference type="eggNOG" id="ENOG502RGCG">
    <property type="taxonomic scope" value="Eukaryota"/>
</dbReference>
<feature type="domain" description="Agglutinin-like protein N-terminal" evidence="15">
    <location>
        <begin position="49"/>
        <end position="298"/>
    </location>
</feature>
<dbReference type="Gene3D" id="2.60.40.2430">
    <property type="entry name" value="Agglutinin-like protein, N-terminal domain, N2 subdomain"/>
    <property type="match status" value="1"/>
</dbReference>
<dbReference type="GeneID" id="34527385"/>
<evidence type="ECO:0000313" key="17">
    <source>
        <dbReference type="Proteomes" id="UP000006310"/>
    </source>
</evidence>
<dbReference type="InterPro" id="IPR033504">
    <property type="entry name" value="ALS"/>
</dbReference>
<keyword evidence="4" id="KW-0964">Secreted</keyword>
<evidence type="ECO:0000256" key="2">
    <source>
        <dbReference type="ARBA" id="ARBA00004589"/>
    </source>
</evidence>
<dbReference type="STRING" id="1071383.J7RPK3"/>
<dbReference type="HOGENOM" id="CLU_019475_0_0_1"/>
<dbReference type="GO" id="GO:0030446">
    <property type="term" value="C:hyphal cell wall"/>
    <property type="evidence" value="ECO:0007669"/>
    <property type="project" value="TreeGrafter"/>
</dbReference>
<dbReference type="EMBL" id="HE978321">
    <property type="protein sequence ID" value="CCK71653.1"/>
    <property type="molecule type" value="Genomic_DNA"/>
</dbReference>
<comment type="subcellular location">
    <subcellularLocation>
        <location evidence="2">Membrane</location>
        <topology evidence="2">Lipid-anchor</topology>
        <topology evidence="2">GPI-anchor</topology>
    </subcellularLocation>
    <subcellularLocation>
        <location evidence="1">Secreted</location>
        <location evidence="1">Cell wall</location>
    </subcellularLocation>
</comment>
<keyword evidence="12" id="KW-0449">Lipoprotein</keyword>
<dbReference type="GO" id="GO:0009986">
    <property type="term" value="C:cell surface"/>
    <property type="evidence" value="ECO:0007669"/>
    <property type="project" value="TreeGrafter"/>
</dbReference>
<dbReference type="PANTHER" id="PTHR33793:SF2">
    <property type="entry name" value="AGGLUTININ-LIKE PROTEIN 6"/>
    <property type="match status" value="1"/>
</dbReference>
<protein>
    <recommendedName>
        <fullName evidence="15">Agglutinin-like protein N-terminal domain-containing protein</fullName>
    </recommendedName>
</protein>
<evidence type="ECO:0000256" key="8">
    <source>
        <dbReference type="ARBA" id="ARBA00022889"/>
    </source>
</evidence>
<dbReference type="InterPro" id="IPR043063">
    <property type="entry name" value="Agglutinin-like_N_N2"/>
</dbReference>
<dbReference type="InterPro" id="IPR011252">
    <property type="entry name" value="Fibrogen-bd_dom1"/>
</dbReference>
<dbReference type="GO" id="GO:0030448">
    <property type="term" value="P:hyphal growth"/>
    <property type="evidence" value="ECO:0007669"/>
    <property type="project" value="TreeGrafter"/>
</dbReference>
<evidence type="ECO:0000256" key="14">
    <source>
        <dbReference type="SAM" id="SignalP"/>
    </source>
</evidence>
<evidence type="ECO:0000256" key="5">
    <source>
        <dbReference type="ARBA" id="ARBA00022622"/>
    </source>
</evidence>
<dbReference type="InterPro" id="IPR001389">
    <property type="entry name" value="Flocculin"/>
</dbReference>
<dbReference type="InterPro" id="IPR024672">
    <property type="entry name" value="Agglutinin-like_N"/>
</dbReference>
<evidence type="ECO:0000256" key="3">
    <source>
        <dbReference type="ARBA" id="ARBA00022512"/>
    </source>
</evidence>
<dbReference type="GO" id="GO:0000128">
    <property type="term" value="P:flocculation"/>
    <property type="evidence" value="ECO:0007669"/>
    <property type="project" value="InterPro"/>
</dbReference>